<dbReference type="EMBL" id="JAABOA010002734">
    <property type="protein sequence ID" value="KAF9579467.1"/>
    <property type="molecule type" value="Genomic_DNA"/>
</dbReference>
<evidence type="ECO:0008006" key="4">
    <source>
        <dbReference type="Google" id="ProtNLM"/>
    </source>
</evidence>
<evidence type="ECO:0000256" key="1">
    <source>
        <dbReference type="SAM" id="Phobius"/>
    </source>
</evidence>
<evidence type="ECO:0000313" key="2">
    <source>
        <dbReference type="EMBL" id="KAF9579467.1"/>
    </source>
</evidence>
<keyword evidence="1" id="KW-0812">Transmembrane</keyword>
<feature type="transmembrane region" description="Helical" evidence="1">
    <location>
        <begin position="50"/>
        <end position="73"/>
    </location>
</feature>
<dbReference type="Proteomes" id="UP000780801">
    <property type="component" value="Unassembled WGS sequence"/>
</dbReference>
<proteinExistence type="predicted"/>
<organism evidence="2 3">
    <name type="scientific">Lunasporangiospora selenospora</name>
    <dbReference type="NCBI Taxonomy" id="979761"/>
    <lineage>
        <taxon>Eukaryota</taxon>
        <taxon>Fungi</taxon>
        <taxon>Fungi incertae sedis</taxon>
        <taxon>Mucoromycota</taxon>
        <taxon>Mortierellomycotina</taxon>
        <taxon>Mortierellomycetes</taxon>
        <taxon>Mortierellales</taxon>
        <taxon>Mortierellaceae</taxon>
        <taxon>Lunasporangiospora</taxon>
    </lineage>
</organism>
<dbReference type="AlphaFoldDB" id="A0A9P6FQD0"/>
<sequence length="484" mass="53799">MEPLRSQSRPEKAQGLALDLGQSGLYQDEVLRGPGSHGREQNKSLRKLRVVGRLIGLFLLSWALYQGLHGFYYSGRSQFPILQPHLHEDMAPLKPTPPVSGPLDKCLRKTTDLTNMYKFTINANNLRFHLGGKNLVSKFKVRFEWVNRPYMLISGWATPVEGEDEEKEAQNRARIRNGRGSSTNTKVQGLQGRGYEDEFEDHKVEIKVKEEGDNWESSAVYKGESDDESCASLEVELVFPALYIFNRVHLTGNVVDIQVDRLGVLELGSFHAEIERGNFQALTGLHVNDFKVHIEEGSIQVKGLAPAKAGNPIHVMASADSGDVDMIVTTTRVPESETPQRIHLASTDGNVHLKVRSHSDSGDKKRGWVAGKLEVIAESVKGIVKSKVKLLSDPQELSLVAHSQEQDVDVTVSKEYSGEFEVTANGEKEAEIQIPESDSKDRIRLDVDTPDVKKGTKLSPLVGKDRHGKIKLEADRGNARLEFA</sequence>
<keyword evidence="1" id="KW-0472">Membrane</keyword>
<gene>
    <name evidence="2" type="ORF">BGW38_004257</name>
</gene>
<protein>
    <recommendedName>
        <fullName evidence="4">Adhesin domain-containing protein</fullName>
    </recommendedName>
</protein>
<evidence type="ECO:0000313" key="3">
    <source>
        <dbReference type="Proteomes" id="UP000780801"/>
    </source>
</evidence>
<keyword evidence="3" id="KW-1185">Reference proteome</keyword>
<comment type="caution">
    <text evidence="2">The sequence shown here is derived from an EMBL/GenBank/DDBJ whole genome shotgun (WGS) entry which is preliminary data.</text>
</comment>
<keyword evidence="1" id="KW-1133">Transmembrane helix</keyword>
<reference evidence="2" key="1">
    <citation type="journal article" date="2020" name="Fungal Divers.">
        <title>Resolving the Mortierellaceae phylogeny through synthesis of multi-gene phylogenetics and phylogenomics.</title>
        <authorList>
            <person name="Vandepol N."/>
            <person name="Liber J."/>
            <person name="Desiro A."/>
            <person name="Na H."/>
            <person name="Kennedy M."/>
            <person name="Barry K."/>
            <person name="Grigoriev I.V."/>
            <person name="Miller A.N."/>
            <person name="O'Donnell K."/>
            <person name="Stajich J.E."/>
            <person name="Bonito G."/>
        </authorList>
    </citation>
    <scope>NUCLEOTIDE SEQUENCE</scope>
    <source>
        <strain evidence="2">KOD1015</strain>
    </source>
</reference>
<name>A0A9P6FQD0_9FUNG</name>
<accession>A0A9P6FQD0</accession>